<sequence>MTRRADYTVAGVAAGAVMVGLSWHPGSANPAVPAGRVTMVVVVLVLAVLPWVARPVFGPVADKRAVRVVRAAGYVAVYCFVLVMAGLSRFAGSRFDHFQAFDQRNWEADMRSGAVVSAVVIVVTIGGYAAAILIATARRTRVMPAQLTAGAGFGAGAAAITYALMPLGNRLHLANGWLAAGYTIVLFAVLPAGFWAAGRLGGNLGGLYAGGAAALVLSVLTIGTMLAFPGHVDLIWANPDPNVAHSTPFEVRMSVGDTAIKYQLGLFVLPLVGIVIGALGWSATTQRKPAPAVSQPV</sequence>
<name>A0A3D9ZP21_9ACTN</name>
<keyword evidence="1" id="KW-0812">Transmembrane</keyword>
<feature type="transmembrane region" description="Helical" evidence="1">
    <location>
        <begin position="37"/>
        <end position="57"/>
    </location>
</feature>
<comment type="caution">
    <text evidence="2">The sequence shown here is derived from an EMBL/GenBank/DDBJ whole genome shotgun (WGS) entry which is preliminary data.</text>
</comment>
<dbReference type="AlphaFoldDB" id="A0A3D9ZP21"/>
<dbReference type="EMBL" id="QUMQ01000001">
    <property type="protein sequence ID" value="REF99116.1"/>
    <property type="molecule type" value="Genomic_DNA"/>
</dbReference>
<feature type="transmembrane region" description="Helical" evidence="1">
    <location>
        <begin position="7"/>
        <end position="25"/>
    </location>
</feature>
<feature type="transmembrane region" description="Helical" evidence="1">
    <location>
        <begin position="207"/>
        <end position="228"/>
    </location>
</feature>
<reference evidence="2 3" key="1">
    <citation type="submission" date="2018-08" db="EMBL/GenBank/DDBJ databases">
        <title>Sequencing the genomes of 1000 actinobacteria strains.</title>
        <authorList>
            <person name="Klenk H.-P."/>
        </authorList>
    </citation>
    <scope>NUCLEOTIDE SEQUENCE [LARGE SCALE GENOMIC DNA]</scope>
    <source>
        <strain evidence="2 3">DSM 44099</strain>
    </source>
</reference>
<feature type="transmembrane region" description="Helical" evidence="1">
    <location>
        <begin position="69"/>
        <end position="92"/>
    </location>
</feature>
<dbReference type="RefSeq" id="WP_147315598.1">
    <property type="nucleotide sequence ID" value="NZ_BONB01000050.1"/>
</dbReference>
<evidence type="ECO:0000313" key="3">
    <source>
        <dbReference type="Proteomes" id="UP000256913"/>
    </source>
</evidence>
<keyword evidence="3" id="KW-1185">Reference proteome</keyword>
<keyword evidence="1" id="KW-0472">Membrane</keyword>
<evidence type="ECO:0000256" key="1">
    <source>
        <dbReference type="SAM" id="Phobius"/>
    </source>
</evidence>
<keyword evidence="1" id="KW-1133">Transmembrane helix</keyword>
<feature type="transmembrane region" description="Helical" evidence="1">
    <location>
        <begin position="112"/>
        <end position="135"/>
    </location>
</feature>
<dbReference type="OrthoDB" id="5185522at2"/>
<evidence type="ECO:0000313" key="2">
    <source>
        <dbReference type="EMBL" id="REF99116.1"/>
    </source>
</evidence>
<accession>A0A3D9ZP21</accession>
<dbReference type="Proteomes" id="UP000256913">
    <property type="component" value="Unassembled WGS sequence"/>
</dbReference>
<protein>
    <submittedName>
        <fullName evidence="2">Uncharacterized protein</fullName>
    </submittedName>
</protein>
<feature type="transmembrane region" description="Helical" evidence="1">
    <location>
        <begin position="262"/>
        <end position="281"/>
    </location>
</feature>
<feature type="transmembrane region" description="Helical" evidence="1">
    <location>
        <begin position="177"/>
        <end position="195"/>
    </location>
</feature>
<gene>
    <name evidence="2" type="ORF">DFJ67_5142</name>
</gene>
<proteinExistence type="predicted"/>
<feature type="transmembrane region" description="Helical" evidence="1">
    <location>
        <begin position="147"/>
        <end position="165"/>
    </location>
</feature>
<organism evidence="2 3">
    <name type="scientific">Asanoa ferruginea</name>
    <dbReference type="NCBI Taxonomy" id="53367"/>
    <lineage>
        <taxon>Bacteria</taxon>
        <taxon>Bacillati</taxon>
        <taxon>Actinomycetota</taxon>
        <taxon>Actinomycetes</taxon>
        <taxon>Micromonosporales</taxon>
        <taxon>Micromonosporaceae</taxon>
        <taxon>Asanoa</taxon>
    </lineage>
</organism>